<proteinExistence type="predicted"/>
<name>A0A1M5WC62_9BRAD</name>
<accession>A0A1M5WC62</accession>
<reference evidence="2 3" key="1">
    <citation type="submission" date="2016-11" db="EMBL/GenBank/DDBJ databases">
        <authorList>
            <person name="Jaros S."/>
            <person name="Januszkiewicz K."/>
            <person name="Wedrychowicz H."/>
        </authorList>
    </citation>
    <scope>NUCLEOTIDE SEQUENCE [LARGE SCALE GENOMIC DNA]</scope>
    <source>
        <strain evidence="2 3">GAS138</strain>
    </source>
</reference>
<organism evidence="2 3">
    <name type="scientific">Bradyrhizobium erythrophlei</name>
    <dbReference type="NCBI Taxonomy" id="1437360"/>
    <lineage>
        <taxon>Bacteria</taxon>
        <taxon>Pseudomonadati</taxon>
        <taxon>Pseudomonadota</taxon>
        <taxon>Alphaproteobacteria</taxon>
        <taxon>Hyphomicrobiales</taxon>
        <taxon>Nitrobacteraceae</taxon>
        <taxon>Bradyrhizobium</taxon>
    </lineage>
</organism>
<feature type="chain" id="PRO_5011957457" evidence="1">
    <location>
        <begin position="31"/>
        <end position="66"/>
    </location>
</feature>
<sequence length="66" mass="6983">MREVLSLATFALGVLCFVAFVTAVKPNAFAAAEAPNKPAHCQTDDSRTRGCGLHVFAAASGFGQRW</sequence>
<feature type="signal peptide" evidence="1">
    <location>
        <begin position="1"/>
        <end position="30"/>
    </location>
</feature>
<dbReference type="AlphaFoldDB" id="A0A1M5WC62"/>
<dbReference type="Proteomes" id="UP000189796">
    <property type="component" value="Chromosome I"/>
</dbReference>
<gene>
    <name evidence="2" type="ORF">SAMN05443248_6483</name>
</gene>
<evidence type="ECO:0000256" key="1">
    <source>
        <dbReference type="SAM" id="SignalP"/>
    </source>
</evidence>
<dbReference type="EMBL" id="LT670817">
    <property type="protein sequence ID" value="SHH85082.1"/>
    <property type="molecule type" value="Genomic_DNA"/>
</dbReference>
<protein>
    <submittedName>
        <fullName evidence="2">Uncharacterized protein</fullName>
    </submittedName>
</protein>
<evidence type="ECO:0000313" key="2">
    <source>
        <dbReference type="EMBL" id="SHH85082.1"/>
    </source>
</evidence>
<evidence type="ECO:0000313" key="3">
    <source>
        <dbReference type="Proteomes" id="UP000189796"/>
    </source>
</evidence>
<keyword evidence="1" id="KW-0732">Signal</keyword>